<proteinExistence type="inferred from homology"/>
<evidence type="ECO:0000256" key="2">
    <source>
        <dbReference type="ARBA" id="ARBA00008072"/>
    </source>
</evidence>
<protein>
    <recommendedName>
        <fullName evidence="3">alcohol dehydrogenase</fullName>
        <ecNumber evidence="3">1.1.1.1</ecNumber>
    </recommendedName>
</protein>
<dbReference type="GO" id="GO:0005737">
    <property type="term" value="C:cytoplasm"/>
    <property type="evidence" value="ECO:0007669"/>
    <property type="project" value="TreeGrafter"/>
</dbReference>
<dbReference type="Gene3D" id="3.40.50.720">
    <property type="entry name" value="NAD(P)-binding Rossmann-like Domain"/>
    <property type="match status" value="1"/>
</dbReference>
<dbReference type="Pfam" id="PF00107">
    <property type="entry name" value="ADH_zinc_N"/>
    <property type="match status" value="1"/>
</dbReference>
<evidence type="ECO:0000256" key="8">
    <source>
        <dbReference type="RuleBase" id="RU361277"/>
    </source>
</evidence>
<dbReference type="InterPro" id="IPR011032">
    <property type="entry name" value="GroES-like_sf"/>
</dbReference>
<evidence type="ECO:0000256" key="1">
    <source>
        <dbReference type="ARBA" id="ARBA00001947"/>
    </source>
</evidence>
<evidence type="ECO:0000259" key="9">
    <source>
        <dbReference type="SMART" id="SM00829"/>
    </source>
</evidence>
<dbReference type="VEuPathDB" id="FungiDB:MFRU_022g00180"/>
<dbReference type="InterPro" id="IPR020843">
    <property type="entry name" value="ER"/>
</dbReference>
<keyword evidence="4 8" id="KW-0479">Metal-binding</keyword>
<organism evidence="10 11">
    <name type="scientific">Monilinia fructicola</name>
    <name type="common">Brown rot fungus</name>
    <name type="synonym">Ciboria fructicola</name>
    <dbReference type="NCBI Taxonomy" id="38448"/>
    <lineage>
        <taxon>Eukaryota</taxon>
        <taxon>Fungi</taxon>
        <taxon>Dikarya</taxon>
        <taxon>Ascomycota</taxon>
        <taxon>Pezizomycotina</taxon>
        <taxon>Leotiomycetes</taxon>
        <taxon>Helotiales</taxon>
        <taxon>Sclerotiniaceae</taxon>
        <taxon>Monilinia</taxon>
    </lineage>
</organism>
<comment type="caution">
    <text evidence="10">The sequence shown here is derived from an EMBL/GenBank/DDBJ whole genome shotgun (WGS) entry which is preliminary data.</text>
</comment>
<dbReference type="SUPFAM" id="SSF51735">
    <property type="entry name" value="NAD(P)-binding Rossmann-fold domains"/>
    <property type="match status" value="1"/>
</dbReference>
<dbReference type="EC" id="1.1.1.1" evidence="3"/>
<evidence type="ECO:0000313" key="10">
    <source>
        <dbReference type="EMBL" id="KAA8566032.1"/>
    </source>
</evidence>
<comment type="cofactor">
    <cofactor evidence="1 8">
        <name>Zn(2+)</name>
        <dbReference type="ChEBI" id="CHEBI:29105"/>
    </cofactor>
</comment>
<evidence type="ECO:0000256" key="7">
    <source>
        <dbReference type="ARBA" id="ARBA00023027"/>
    </source>
</evidence>
<dbReference type="SMART" id="SM00829">
    <property type="entry name" value="PKS_ER"/>
    <property type="match status" value="1"/>
</dbReference>
<dbReference type="CDD" id="cd08297">
    <property type="entry name" value="CAD3"/>
    <property type="match status" value="1"/>
</dbReference>
<keyword evidence="5 8" id="KW-0862">Zinc</keyword>
<dbReference type="InterPro" id="IPR036291">
    <property type="entry name" value="NAD(P)-bd_dom_sf"/>
</dbReference>
<dbReference type="PANTHER" id="PTHR42940">
    <property type="entry name" value="ALCOHOL DEHYDROGENASE 1-RELATED"/>
    <property type="match status" value="1"/>
</dbReference>
<dbReference type="SUPFAM" id="SSF50129">
    <property type="entry name" value="GroES-like"/>
    <property type="match status" value="1"/>
</dbReference>
<dbReference type="Gene3D" id="3.90.180.10">
    <property type="entry name" value="Medium-chain alcohol dehydrogenases, catalytic domain"/>
    <property type="match status" value="1"/>
</dbReference>
<reference evidence="10 11" key="1">
    <citation type="submission" date="2019-06" db="EMBL/GenBank/DDBJ databases">
        <title>Genome Sequence of the Brown Rot Fungal Pathogen Monilinia fructicola.</title>
        <authorList>
            <person name="De Miccolis Angelini R.M."/>
            <person name="Landi L."/>
            <person name="Abate D."/>
            <person name="Pollastro S."/>
            <person name="Romanazzi G."/>
            <person name="Faretra F."/>
        </authorList>
    </citation>
    <scope>NUCLEOTIDE SEQUENCE [LARGE SCALE GENOMIC DNA]</scope>
    <source>
        <strain evidence="10 11">Mfrc123</strain>
    </source>
</reference>
<dbReference type="GO" id="GO:0004022">
    <property type="term" value="F:alcohol dehydrogenase (NAD+) activity"/>
    <property type="evidence" value="ECO:0007669"/>
    <property type="project" value="UniProtKB-EC"/>
</dbReference>
<dbReference type="Proteomes" id="UP000322873">
    <property type="component" value="Unassembled WGS sequence"/>
</dbReference>
<sequence>MTLDYLDRIHSSSFNCNHSITLIYFASIQSYLFHPHYVKKFNNYLTTRNSSTYTNTNTHTNHTHKPHTHTYTLQLSKWRTFQKNNGHKSSKRPENVTVIYKKIPVREPGPDEVLVNIKYSGVCHTDLHAVNGDWPLAVKLPLVGGHEGAGVVVAVGSLVEDIQIGDYAGVKWLHGSCLACDFCQQSDEPLCPKALLSGYTVDGTFQQYCIAKAAHVARIPKECDLEAIAPVLCAGITVYKGIKESGVRPGQTIAIVGAGGGLGSLACQYGRAMGLDIIAIDGGAEKEKMTRELGAQHYVDFLSSKNLVNDVKACTRDGQGPHAVLLVAVNEKPFQQAAEYVRPRGVVVAIGLPANAYLRAPVFETVVRMITIKGSYVGNRQDSAEAIEFFRRGLIKAPYQVCGLSELQKVYDLMVEGKIAGRYVVDTSK</sequence>
<dbReference type="InterPro" id="IPR002328">
    <property type="entry name" value="ADH_Zn_CS"/>
</dbReference>
<evidence type="ECO:0000256" key="4">
    <source>
        <dbReference type="ARBA" id="ARBA00022723"/>
    </source>
</evidence>
<accession>A0A5M9JDY0</accession>
<evidence type="ECO:0000313" key="11">
    <source>
        <dbReference type="Proteomes" id="UP000322873"/>
    </source>
</evidence>
<evidence type="ECO:0000256" key="6">
    <source>
        <dbReference type="ARBA" id="ARBA00023002"/>
    </source>
</evidence>
<dbReference type="PROSITE" id="PS00059">
    <property type="entry name" value="ADH_ZINC"/>
    <property type="match status" value="1"/>
</dbReference>
<dbReference type="InterPro" id="IPR013149">
    <property type="entry name" value="ADH-like_C"/>
</dbReference>
<dbReference type="InterPro" id="IPR013154">
    <property type="entry name" value="ADH-like_N"/>
</dbReference>
<dbReference type="PANTHER" id="PTHR42940:SF3">
    <property type="entry name" value="ALCOHOL DEHYDROGENASE 1-RELATED"/>
    <property type="match status" value="1"/>
</dbReference>
<dbReference type="AlphaFoldDB" id="A0A5M9JDY0"/>
<name>A0A5M9JDY0_MONFR</name>
<dbReference type="FunFam" id="3.40.50.720:FF:000039">
    <property type="entry name" value="Alcohol dehydrogenase AdhP"/>
    <property type="match status" value="1"/>
</dbReference>
<keyword evidence="11" id="KW-1185">Reference proteome</keyword>
<dbReference type="GO" id="GO:0008270">
    <property type="term" value="F:zinc ion binding"/>
    <property type="evidence" value="ECO:0007669"/>
    <property type="project" value="InterPro"/>
</dbReference>
<comment type="similarity">
    <text evidence="2 8">Belongs to the zinc-containing alcohol dehydrogenase family.</text>
</comment>
<keyword evidence="7" id="KW-0520">NAD</keyword>
<evidence type="ECO:0000256" key="3">
    <source>
        <dbReference type="ARBA" id="ARBA00013190"/>
    </source>
</evidence>
<dbReference type="Pfam" id="PF08240">
    <property type="entry name" value="ADH_N"/>
    <property type="match status" value="1"/>
</dbReference>
<feature type="domain" description="Enoyl reductase (ER)" evidence="9">
    <location>
        <begin position="91"/>
        <end position="425"/>
    </location>
</feature>
<keyword evidence="6" id="KW-0560">Oxidoreductase</keyword>
<dbReference type="FunFam" id="3.90.180.10:FF:000002">
    <property type="entry name" value="Alcohol dehydrogenase AdhP"/>
    <property type="match status" value="1"/>
</dbReference>
<dbReference type="EMBL" id="VICG01000013">
    <property type="protein sequence ID" value="KAA8566032.1"/>
    <property type="molecule type" value="Genomic_DNA"/>
</dbReference>
<evidence type="ECO:0000256" key="5">
    <source>
        <dbReference type="ARBA" id="ARBA00022833"/>
    </source>
</evidence>
<gene>
    <name evidence="10" type="ORF">EYC84_009833</name>
</gene>